<evidence type="ECO:0000256" key="4">
    <source>
        <dbReference type="ARBA" id="ARBA00023136"/>
    </source>
</evidence>
<evidence type="ECO:0000256" key="3">
    <source>
        <dbReference type="ARBA" id="ARBA00022989"/>
    </source>
</evidence>
<evidence type="ECO:0000256" key="1">
    <source>
        <dbReference type="ARBA" id="ARBA00004141"/>
    </source>
</evidence>
<keyword evidence="4 5" id="KW-0472">Membrane</keyword>
<keyword evidence="2 5" id="KW-0812">Transmembrane</keyword>
<keyword evidence="3 5" id="KW-1133">Transmembrane helix</keyword>
<feature type="domain" description="Yip1" evidence="6">
    <location>
        <begin position="15"/>
        <end position="184"/>
    </location>
</feature>
<evidence type="ECO:0000313" key="8">
    <source>
        <dbReference type="Proteomes" id="UP000053750"/>
    </source>
</evidence>
<sequence>MTLHNPFRGGINLIQCLLHPFNSFYAIKEEGKGSLAQAGLIVLVFFFAAVLKRQNTGYAFNDNDLSELNIWLIGAKTVLLFALWVVGNWAVATWMDGEGKAVQIIIVSAYAIVPYVTAVILSTWLSNVLLAEEGVFLQYLTVVATLWSGMLMLIGLQTIHDYGFVRNLQSLALTLAAMGIIVFLGVLFYTLFQQAYVFIYSIYNELLFRY</sequence>
<dbReference type="OrthoDB" id="359441at2"/>
<feature type="transmembrane region" description="Helical" evidence="5">
    <location>
        <begin position="71"/>
        <end position="92"/>
    </location>
</feature>
<accession>A0A9W5W711</accession>
<feature type="transmembrane region" description="Helical" evidence="5">
    <location>
        <begin position="34"/>
        <end position="51"/>
    </location>
</feature>
<dbReference type="EMBL" id="JFHU01000159">
    <property type="protein sequence ID" value="EXX87335.1"/>
    <property type="molecule type" value="Genomic_DNA"/>
</dbReference>
<dbReference type="AlphaFoldDB" id="A0A9W5W711"/>
<organism evidence="7 8">
    <name type="scientific">Paenibacillus darwinianus</name>
    <dbReference type="NCBI Taxonomy" id="1380763"/>
    <lineage>
        <taxon>Bacteria</taxon>
        <taxon>Bacillati</taxon>
        <taxon>Bacillota</taxon>
        <taxon>Bacilli</taxon>
        <taxon>Bacillales</taxon>
        <taxon>Paenibacillaceae</taxon>
        <taxon>Paenibacillus</taxon>
    </lineage>
</organism>
<protein>
    <recommendedName>
        <fullName evidence="6">Yip1 domain-containing protein</fullName>
    </recommendedName>
</protein>
<evidence type="ECO:0000256" key="2">
    <source>
        <dbReference type="ARBA" id="ARBA00022692"/>
    </source>
</evidence>
<feature type="transmembrane region" description="Helical" evidence="5">
    <location>
        <begin position="171"/>
        <end position="192"/>
    </location>
</feature>
<comment type="caution">
    <text evidence="7">The sequence shown here is derived from an EMBL/GenBank/DDBJ whole genome shotgun (WGS) entry which is preliminary data.</text>
</comment>
<name>A0A9W5W711_9BACL</name>
<comment type="subcellular location">
    <subcellularLocation>
        <location evidence="1">Membrane</location>
        <topology evidence="1">Multi-pass membrane protein</topology>
    </subcellularLocation>
</comment>
<gene>
    <name evidence="7" type="ORF">BG53_04295</name>
</gene>
<evidence type="ECO:0000256" key="5">
    <source>
        <dbReference type="SAM" id="Phobius"/>
    </source>
</evidence>
<evidence type="ECO:0000313" key="7">
    <source>
        <dbReference type="EMBL" id="EXX87335.1"/>
    </source>
</evidence>
<feature type="transmembrane region" description="Helical" evidence="5">
    <location>
        <begin position="136"/>
        <end position="159"/>
    </location>
</feature>
<dbReference type="InterPro" id="IPR006977">
    <property type="entry name" value="Yip1_dom"/>
</dbReference>
<proteinExistence type="predicted"/>
<reference evidence="7 8" key="1">
    <citation type="submission" date="2014-02" db="EMBL/GenBank/DDBJ databases">
        <title>Genome sequence of Paenibacillus darwinianus reveals adaptive mechanisms for survival in Antarctic soils.</title>
        <authorList>
            <person name="Dsouza M."/>
            <person name="Taylor M.W."/>
            <person name="Turner S.J."/>
            <person name="Aislabie J."/>
        </authorList>
    </citation>
    <scope>NUCLEOTIDE SEQUENCE [LARGE SCALE GENOMIC DNA]</scope>
    <source>
        <strain evidence="7 8">CE1</strain>
    </source>
</reference>
<keyword evidence="8" id="KW-1185">Reference proteome</keyword>
<dbReference type="Proteomes" id="UP000053750">
    <property type="component" value="Unassembled WGS sequence"/>
</dbReference>
<dbReference type="RefSeq" id="WP_051587743.1">
    <property type="nucleotide sequence ID" value="NZ_KK082153.1"/>
</dbReference>
<feature type="transmembrane region" description="Helical" evidence="5">
    <location>
        <begin position="104"/>
        <end position="124"/>
    </location>
</feature>
<dbReference type="GO" id="GO:0016020">
    <property type="term" value="C:membrane"/>
    <property type="evidence" value="ECO:0007669"/>
    <property type="project" value="UniProtKB-SubCell"/>
</dbReference>
<evidence type="ECO:0000259" key="6">
    <source>
        <dbReference type="Pfam" id="PF04893"/>
    </source>
</evidence>
<dbReference type="Pfam" id="PF04893">
    <property type="entry name" value="Yip1"/>
    <property type="match status" value="1"/>
</dbReference>